<evidence type="ECO:0000313" key="3">
    <source>
        <dbReference type="EMBL" id="QEW05171.1"/>
    </source>
</evidence>
<name>A0A5J6L9X4_9GAMM</name>
<dbReference type="RefSeq" id="WP_151053236.1">
    <property type="nucleotide sequence ID" value="NZ_CP044222.1"/>
</dbReference>
<dbReference type="CDD" id="cd01822">
    <property type="entry name" value="Lysophospholipase_L1_like"/>
    <property type="match status" value="1"/>
</dbReference>
<evidence type="ECO:0000259" key="2">
    <source>
        <dbReference type="Pfam" id="PF13472"/>
    </source>
</evidence>
<keyword evidence="1" id="KW-0732">Signal</keyword>
<feature type="chain" id="PRO_5023938722" evidence="1">
    <location>
        <begin position="18"/>
        <end position="204"/>
    </location>
</feature>
<dbReference type="EMBL" id="CP044222">
    <property type="protein sequence ID" value="QEW05171.1"/>
    <property type="molecule type" value="Genomic_DNA"/>
</dbReference>
<dbReference type="SUPFAM" id="SSF52266">
    <property type="entry name" value="SGNH hydrolase"/>
    <property type="match status" value="1"/>
</dbReference>
<dbReference type="AlphaFoldDB" id="A0A5J6L9X4"/>
<dbReference type="PANTHER" id="PTHR30383">
    <property type="entry name" value="THIOESTERASE 1/PROTEASE 1/LYSOPHOSPHOLIPASE L1"/>
    <property type="match status" value="1"/>
</dbReference>
<keyword evidence="4" id="KW-1185">Reference proteome</keyword>
<protein>
    <submittedName>
        <fullName evidence="3">Arylesterase</fullName>
    </submittedName>
</protein>
<gene>
    <name evidence="3" type="ORF">F5I99_00900</name>
</gene>
<evidence type="ECO:0000313" key="4">
    <source>
        <dbReference type="Proteomes" id="UP000325606"/>
    </source>
</evidence>
<evidence type="ECO:0000256" key="1">
    <source>
        <dbReference type="SAM" id="SignalP"/>
    </source>
</evidence>
<dbReference type="InterPro" id="IPR013830">
    <property type="entry name" value="SGNH_hydro"/>
</dbReference>
<sequence>MRYLISLALFMSASLSANTLLVVGDSLSAAYGISPEQGWVALLDERLQATDTDYQVINASVSGETTSGGLTRLPALLSQHQPDIVLIELGANDALRGLPVAVIRKNLKSLVEQSVDAGSQVLLIGIRIPANYGPQYTDAFFALYAEVADLYGVSRVPFLLENVALDWNLMQSDGLHPNARAQPLILDNVWPYLDVMLTTAADGT</sequence>
<accession>A0A5J6L9X4</accession>
<feature type="signal peptide" evidence="1">
    <location>
        <begin position="1"/>
        <end position="17"/>
    </location>
</feature>
<proteinExistence type="predicted"/>
<dbReference type="GO" id="GO:0004622">
    <property type="term" value="F:phosphatidylcholine lysophospholipase activity"/>
    <property type="evidence" value="ECO:0007669"/>
    <property type="project" value="TreeGrafter"/>
</dbReference>
<dbReference type="InterPro" id="IPR036514">
    <property type="entry name" value="SGNH_hydro_sf"/>
</dbReference>
<dbReference type="PANTHER" id="PTHR30383:SF24">
    <property type="entry name" value="THIOESTERASE 1_PROTEASE 1_LYSOPHOSPHOLIPASE L1"/>
    <property type="match status" value="1"/>
</dbReference>
<feature type="domain" description="SGNH hydrolase-type esterase" evidence="2">
    <location>
        <begin position="22"/>
        <end position="180"/>
    </location>
</feature>
<reference evidence="3 4" key="1">
    <citation type="submission" date="2019-09" db="EMBL/GenBank/DDBJ databases">
        <title>Nitrincola iocasae sp. nov., a bacterium isolated from the sediment collected at a cold seep field in South China Sea.</title>
        <authorList>
            <person name="Zhang H."/>
            <person name="Wang H."/>
            <person name="Li C."/>
        </authorList>
    </citation>
    <scope>NUCLEOTIDE SEQUENCE [LARGE SCALE GENOMIC DNA]</scope>
    <source>
        <strain evidence="3 4">KXZD1103</strain>
    </source>
</reference>
<dbReference type="InterPro" id="IPR051532">
    <property type="entry name" value="Ester_Hydrolysis_Enzymes"/>
</dbReference>
<dbReference type="Proteomes" id="UP000325606">
    <property type="component" value="Chromosome"/>
</dbReference>
<dbReference type="Pfam" id="PF13472">
    <property type="entry name" value="Lipase_GDSL_2"/>
    <property type="match status" value="1"/>
</dbReference>
<dbReference type="KEGG" id="nik:F5I99_00900"/>
<dbReference type="Gene3D" id="3.40.50.1110">
    <property type="entry name" value="SGNH hydrolase"/>
    <property type="match status" value="1"/>
</dbReference>
<organism evidence="3 4">
    <name type="scientific">Nitrincola iocasae</name>
    <dbReference type="NCBI Taxonomy" id="2614693"/>
    <lineage>
        <taxon>Bacteria</taxon>
        <taxon>Pseudomonadati</taxon>
        <taxon>Pseudomonadota</taxon>
        <taxon>Gammaproteobacteria</taxon>
        <taxon>Oceanospirillales</taxon>
        <taxon>Oceanospirillaceae</taxon>
        <taxon>Nitrincola</taxon>
    </lineage>
</organism>